<keyword evidence="4" id="KW-0547">Nucleotide-binding</keyword>
<dbReference type="AlphaFoldDB" id="A0A1Q4V0W5"/>
<evidence type="ECO:0000256" key="6">
    <source>
        <dbReference type="ARBA" id="ARBA00023118"/>
    </source>
</evidence>
<proteinExistence type="predicted"/>
<keyword evidence="3 8" id="KW-0812">Transmembrane</keyword>
<dbReference type="EMBL" id="LFBV01000009">
    <property type="protein sequence ID" value="OKH91478.1"/>
    <property type="molecule type" value="Genomic_DNA"/>
</dbReference>
<evidence type="ECO:0000256" key="5">
    <source>
        <dbReference type="ARBA" id="ARBA00022989"/>
    </source>
</evidence>
<evidence type="ECO:0000256" key="2">
    <source>
        <dbReference type="ARBA" id="ARBA00022475"/>
    </source>
</evidence>
<feature type="domain" description="Pycsar effector protein" evidence="9">
    <location>
        <begin position="10"/>
        <end position="149"/>
    </location>
</feature>
<dbReference type="GO" id="GO:0005886">
    <property type="term" value="C:plasma membrane"/>
    <property type="evidence" value="ECO:0007669"/>
    <property type="project" value="UniProtKB-SubCell"/>
</dbReference>
<feature type="transmembrane region" description="Helical" evidence="8">
    <location>
        <begin position="28"/>
        <end position="45"/>
    </location>
</feature>
<dbReference type="Pfam" id="PF18967">
    <property type="entry name" value="PycTM"/>
    <property type="match status" value="1"/>
</dbReference>
<feature type="transmembrane region" description="Helical" evidence="8">
    <location>
        <begin position="130"/>
        <end position="150"/>
    </location>
</feature>
<protein>
    <recommendedName>
        <fullName evidence="9">Pycsar effector protein domain-containing protein</fullName>
    </recommendedName>
</protein>
<name>A0A1Q4V0W5_9ACTN</name>
<evidence type="ECO:0000256" key="3">
    <source>
        <dbReference type="ARBA" id="ARBA00022692"/>
    </source>
</evidence>
<dbReference type="RefSeq" id="WP_073793165.1">
    <property type="nucleotide sequence ID" value="NZ_LFBV01000009.1"/>
</dbReference>
<organism evidence="10 11">
    <name type="scientific">Streptomyces uncialis</name>
    <dbReference type="NCBI Taxonomy" id="1048205"/>
    <lineage>
        <taxon>Bacteria</taxon>
        <taxon>Bacillati</taxon>
        <taxon>Actinomycetota</taxon>
        <taxon>Actinomycetes</taxon>
        <taxon>Kitasatosporales</taxon>
        <taxon>Streptomycetaceae</taxon>
        <taxon>Streptomyces</taxon>
    </lineage>
</organism>
<dbReference type="Proteomes" id="UP000186455">
    <property type="component" value="Unassembled WGS sequence"/>
</dbReference>
<feature type="transmembrane region" description="Helical" evidence="8">
    <location>
        <begin position="57"/>
        <end position="75"/>
    </location>
</feature>
<evidence type="ECO:0000313" key="10">
    <source>
        <dbReference type="EMBL" id="OKH91478.1"/>
    </source>
</evidence>
<keyword evidence="5 8" id="KW-1133">Transmembrane helix</keyword>
<evidence type="ECO:0000256" key="7">
    <source>
        <dbReference type="ARBA" id="ARBA00023136"/>
    </source>
</evidence>
<evidence type="ECO:0000256" key="1">
    <source>
        <dbReference type="ARBA" id="ARBA00004236"/>
    </source>
</evidence>
<comment type="caution">
    <text evidence="10">The sequence shown here is derived from an EMBL/GenBank/DDBJ whole genome shotgun (WGS) entry which is preliminary data.</text>
</comment>
<keyword evidence="6" id="KW-0051">Antiviral defense</keyword>
<evidence type="ECO:0000256" key="8">
    <source>
        <dbReference type="SAM" id="Phobius"/>
    </source>
</evidence>
<evidence type="ECO:0000313" key="11">
    <source>
        <dbReference type="Proteomes" id="UP000186455"/>
    </source>
</evidence>
<dbReference type="GO" id="GO:0000166">
    <property type="term" value="F:nucleotide binding"/>
    <property type="evidence" value="ECO:0007669"/>
    <property type="project" value="UniProtKB-KW"/>
</dbReference>
<accession>A0A1Q4V0W5</accession>
<keyword evidence="11" id="KW-1185">Reference proteome</keyword>
<dbReference type="GO" id="GO:0051607">
    <property type="term" value="P:defense response to virus"/>
    <property type="evidence" value="ECO:0007669"/>
    <property type="project" value="UniProtKB-KW"/>
</dbReference>
<keyword evidence="2" id="KW-1003">Cell membrane</keyword>
<comment type="subcellular location">
    <subcellularLocation>
        <location evidence="1">Cell membrane</location>
    </subcellularLocation>
</comment>
<evidence type="ECO:0000259" key="9">
    <source>
        <dbReference type="Pfam" id="PF18967"/>
    </source>
</evidence>
<sequence>MTTYDRDTALTAAHAEVRAEIARTDQKVSFLLAFTGAALAGLAAITKDLPDSTTVQLVGGTGAALLAAAAVQLLLAARPRIPAGRCTGWPAWARLDIPRLHTELALDRRVEDISALSRIALAKYRALRRAIDMVLTAAGLLAVAAALALVH</sequence>
<keyword evidence="7 8" id="KW-0472">Membrane</keyword>
<dbReference type="InterPro" id="IPR043760">
    <property type="entry name" value="PycTM_dom"/>
</dbReference>
<reference evidence="10 11" key="1">
    <citation type="submission" date="2015-06" db="EMBL/GenBank/DDBJ databases">
        <title>Cloning and characterization of the uncialamcin biosynthetic gene cluster.</title>
        <authorList>
            <person name="Yan X."/>
            <person name="Huang T."/>
            <person name="Ge H."/>
            <person name="Shen B."/>
        </authorList>
    </citation>
    <scope>NUCLEOTIDE SEQUENCE [LARGE SCALE GENOMIC DNA]</scope>
    <source>
        <strain evidence="10 11">DCA2648</strain>
    </source>
</reference>
<dbReference type="STRING" id="1048205.AB852_28380"/>
<evidence type="ECO:0000256" key="4">
    <source>
        <dbReference type="ARBA" id="ARBA00022741"/>
    </source>
</evidence>
<gene>
    <name evidence="10" type="ORF">AB852_28380</name>
</gene>